<dbReference type="EMBL" id="JACGCI010000136">
    <property type="protein sequence ID" value="KAF6743758.1"/>
    <property type="molecule type" value="Genomic_DNA"/>
</dbReference>
<sequence>TMATEKTIADMPWRETRGAPRYGGDPRDLMDFFEQFEAVAATCNVPDEKMAEVALRYVEDREDREDWKALDGFEAIPPATKAVYATWKESVLASYAAEEKEKLRTFNDMANFIRTESSFKVKNMSDFARYRRRFTAISKPLIKDETLTPKQENLYFWQGLHPETQKKLLARIDVVNTKRKPQDVPDIQTTLTAGEYVFSPRVWTSDIEGAGARYASDEEMVFGRRGRIAVDERGGLGRRDSSREDADVSTRRVSFEERRPSTAKEENKSKLDEVEELARKLSSLKVDDVKYA</sequence>
<protein>
    <submittedName>
        <fullName evidence="2">Uncharacterized protein</fullName>
    </submittedName>
</protein>
<keyword evidence="3" id="KW-1185">Reference proteome</keyword>
<evidence type="ECO:0000256" key="1">
    <source>
        <dbReference type="SAM" id="MobiDB-lite"/>
    </source>
</evidence>
<dbReference type="AlphaFoldDB" id="A0A8H6HB68"/>
<feature type="region of interest" description="Disordered" evidence="1">
    <location>
        <begin position="235"/>
        <end position="272"/>
    </location>
</feature>
<reference evidence="2 3" key="1">
    <citation type="submission" date="2020-07" db="EMBL/GenBank/DDBJ databases">
        <title>Comparative genomics of pyrophilous fungi reveals a link between fire events and developmental genes.</title>
        <authorList>
            <consortium name="DOE Joint Genome Institute"/>
            <person name="Steindorff A.S."/>
            <person name="Carver A."/>
            <person name="Calhoun S."/>
            <person name="Stillman K."/>
            <person name="Liu H."/>
            <person name="Lipzen A."/>
            <person name="Pangilinan J."/>
            <person name="Labutti K."/>
            <person name="Bruns T.D."/>
            <person name="Grigoriev I.V."/>
        </authorList>
    </citation>
    <scope>NUCLEOTIDE SEQUENCE [LARGE SCALE GENOMIC DNA]</scope>
    <source>
        <strain evidence="2 3">CBS 144469</strain>
    </source>
</reference>
<gene>
    <name evidence="2" type="ORF">DFP72DRAFT_748845</name>
</gene>
<dbReference type="OrthoDB" id="3252634at2759"/>
<accession>A0A8H6HB68</accession>
<proteinExistence type="predicted"/>
<feature type="non-terminal residue" evidence="2">
    <location>
        <position position="1"/>
    </location>
</feature>
<evidence type="ECO:0000313" key="2">
    <source>
        <dbReference type="EMBL" id="KAF6743758.1"/>
    </source>
</evidence>
<name>A0A8H6HB68_9AGAR</name>
<dbReference type="Proteomes" id="UP000521943">
    <property type="component" value="Unassembled WGS sequence"/>
</dbReference>
<comment type="caution">
    <text evidence="2">The sequence shown here is derived from an EMBL/GenBank/DDBJ whole genome shotgun (WGS) entry which is preliminary data.</text>
</comment>
<evidence type="ECO:0000313" key="3">
    <source>
        <dbReference type="Proteomes" id="UP000521943"/>
    </source>
</evidence>
<organism evidence="2 3">
    <name type="scientific">Ephemerocybe angulata</name>
    <dbReference type="NCBI Taxonomy" id="980116"/>
    <lineage>
        <taxon>Eukaryota</taxon>
        <taxon>Fungi</taxon>
        <taxon>Dikarya</taxon>
        <taxon>Basidiomycota</taxon>
        <taxon>Agaricomycotina</taxon>
        <taxon>Agaricomycetes</taxon>
        <taxon>Agaricomycetidae</taxon>
        <taxon>Agaricales</taxon>
        <taxon>Agaricineae</taxon>
        <taxon>Psathyrellaceae</taxon>
        <taxon>Ephemerocybe</taxon>
    </lineage>
</organism>
<feature type="non-terminal residue" evidence="2">
    <location>
        <position position="292"/>
    </location>
</feature>